<evidence type="ECO:0000256" key="7">
    <source>
        <dbReference type="PROSITE-ProRule" id="PRU10007"/>
    </source>
</evidence>
<reference evidence="10 11" key="1">
    <citation type="submission" date="2019-06" db="EMBL/GenBank/DDBJ databases">
        <title>Complete genome sequence of Ensifer mexicanus ITTG R7 isolated from nodules of Acacia angustissima (Mill.) Kuntze.</title>
        <authorList>
            <person name="Rincon-Rosales R."/>
            <person name="Rogel M.A."/>
            <person name="Guerrero G."/>
            <person name="Rincon-Molina C.I."/>
            <person name="Lopez-Lopez A."/>
            <person name="Martinez-Romero E."/>
        </authorList>
    </citation>
    <scope>NUCLEOTIDE SEQUENCE [LARGE SCALE GENOMIC DNA]</scope>
    <source>
        <strain evidence="10 11">ITTG R7</strain>
        <plasmid evidence="11">pemeittgr7c</plasmid>
    </source>
</reference>
<sequence>MEVMGDIVFPAERALFYGGGWHAPVRGGVKHSISPATGEDLGPVPEATLEDAERAIAAAQKGFEEWRNVLPLERGKIMKEAAAVIRRHGPELTLLDAVDGGNPMTPMVKDAVSAVQRFEYFAGLVTEMKGASIPVGPDAINFSVREPLGIVARITAFNHPFQFCASKIASALAAGNAVILKPSEQAPLSGLRLAELIGPLFPAGTLNVLTGGREFGQVLSSHPSIAAVSLVGSVPTGRAVMRSAADTLKKVALELGGKNALIAFPDADPDRVAAAAVSGMNYAWCGQSCGSMSRLFLHDAIHDEVVERIGKYISRFKPGLPTDPATTMGSLISRAHYEKVLGYIETGKREGARVVYGGKRPDNPELAEGCFIEPTVFVDVKQSMRIAMEEIFGPVQSVIRWSDEHAMLKDVNCVEYGLTSSIYTNDLEKAHRAAAAVQAGYIWVNSTSRHVLGAPFGGYKQSGLGREECLEELLAATQEKNINIHFSGARAQTAS</sequence>
<dbReference type="KEGG" id="emx:FKV68_31330"/>
<dbReference type="FunFam" id="3.40.605.10:FF:000007">
    <property type="entry name" value="NAD/NADP-dependent betaine aldehyde dehydrogenase"/>
    <property type="match status" value="1"/>
</dbReference>
<evidence type="ECO:0000256" key="1">
    <source>
        <dbReference type="ARBA" id="ARBA00009986"/>
    </source>
</evidence>
<evidence type="ECO:0000256" key="4">
    <source>
        <dbReference type="ARBA" id="ARBA00022958"/>
    </source>
</evidence>
<evidence type="ECO:0000259" key="9">
    <source>
        <dbReference type="Pfam" id="PF00171"/>
    </source>
</evidence>
<proteinExistence type="inferred from homology"/>
<keyword evidence="4" id="KW-0630">Potassium</keyword>
<dbReference type="AlphaFoldDB" id="A0A859QGJ4"/>
<evidence type="ECO:0000313" key="11">
    <source>
        <dbReference type="Proteomes" id="UP000510721"/>
    </source>
</evidence>
<dbReference type="PROSITE" id="PS00687">
    <property type="entry name" value="ALDEHYDE_DEHYDR_GLU"/>
    <property type="match status" value="1"/>
</dbReference>
<comment type="similarity">
    <text evidence="1 8">Belongs to the aldehyde dehydrogenase family.</text>
</comment>
<keyword evidence="6" id="KW-0558">Oxidation</keyword>
<evidence type="ECO:0000256" key="2">
    <source>
        <dbReference type="ARBA" id="ARBA00022723"/>
    </source>
</evidence>
<dbReference type="FunFam" id="3.40.309.10:FF:000012">
    <property type="entry name" value="Betaine aldehyde dehydrogenase"/>
    <property type="match status" value="1"/>
</dbReference>
<dbReference type="InterPro" id="IPR016162">
    <property type="entry name" value="Ald_DH_N"/>
</dbReference>
<feature type="domain" description="Aldehyde dehydrogenase" evidence="9">
    <location>
        <begin position="31"/>
        <end position="481"/>
    </location>
</feature>
<keyword evidence="11" id="KW-1185">Reference proteome</keyword>
<dbReference type="Proteomes" id="UP000510721">
    <property type="component" value="Plasmid pEmeITTGR7c"/>
</dbReference>
<dbReference type="Gene3D" id="3.40.605.10">
    <property type="entry name" value="Aldehyde Dehydrogenase, Chain A, domain 1"/>
    <property type="match status" value="1"/>
</dbReference>
<keyword evidence="5 8" id="KW-0560">Oxidoreductase</keyword>
<dbReference type="InterPro" id="IPR029510">
    <property type="entry name" value="Ald_DH_CS_GLU"/>
</dbReference>
<dbReference type="PANTHER" id="PTHR11699">
    <property type="entry name" value="ALDEHYDE DEHYDROGENASE-RELATED"/>
    <property type="match status" value="1"/>
</dbReference>
<accession>A0A859QGJ4</accession>
<dbReference type="InterPro" id="IPR015590">
    <property type="entry name" value="Aldehyde_DH_dom"/>
</dbReference>
<dbReference type="EMBL" id="CP041241">
    <property type="protein sequence ID" value="QLL65773.1"/>
    <property type="molecule type" value="Genomic_DNA"/>
</dbReference>
<dbReference type="GO" id="GO:0016620">
    <property type="term" value="F:oxidoreductase activity, acting on the aldehyde or oxo group of donors, NAD or NADP as acceptor"/>
    <property type="evidence" value="ECO:0007669"/>
    <property type="project" value="InterPro"/>
</dbReference>
<dbReference type="Gene3D" id="3.40.309.10">
    <property type="entry name" value="Aldehyde Dehydrogenase, Chain A, domain 2"/>
    <property type="match status" value="1"/>
</dbReference>
<protein>
    <submittedName>
        <fullName evidence="10">Aldehyde dehydrogenase family protein</fullName>
    </submittedName>
</protein>
<organism evidence="10 11">
    <name type="scientific">Sinorhizobium mexicanum</name>
    <dbReference type="NCBI Taxonomy" id="375549"/>
    <lineage>
        <taxon>Bacteria</taxon>
        <taxon>Pseudomonadati</taxon>
        <taxon>Pseudomonadota</taxon>
        <taxon>Alphaproteobacteria</taxon>
        <taxon>Hyphomicrobiales</taxon>
        <taxon>Rhizobiaceae</taxon>
        <taxon>Sinorhizobium/Ensifer group</taxon>
        <taxon>Sinorhizobium</taxon>
    </lineage>
</organism>
<evidence type="ECO:0000256" key="6">
    <source>
        <dbReference type="ARBA" id="ARBA00023097"/>
    </source>
</evidence>
<evidence type="ECO:0000256" key="5">
    <source>
        <dbReference type="ARBA" id="ARBA00023002"/>
    </source>
</evidence>
<dbReference type="SUPFAM" id="SSF53720">
    <property type="entry name" value="ALDH-like"/>
    <property type="match status" value="1"/>
</dbReference>
<dbReference type="GO" id="GO:0046872">
    <property type="term" value="F:metal ion binding"/>
    <property type="evidence" value="ECO:0007669"/>
    <property type="project" value="UniProtKB-KW"/>
</dbReference>
<feature type="active site" evidence="7">
    <location>
        <position position="254"/>
    </location>
</feature>
<dbReference type="InterPro" id="IPR016161">
    <property type="entry name" value="Ald_DH/histidinol_DH"/>
</dbReference>
<dbReference type="InterPro" id="IPR016163">
    <property type="entry name" value="Ald_DH_C"/>
</dbReference>
<evidence type="ECO:0000313" key="10">
    <source>
        <dbReference type="EMBL" id="QLL65773.1"/>
    </source>
</evidence>
<dbReference type="Pfam" id="PF00171">
    <property type="entry name" value="Aldedh"/>
    <property type="match status" value="1"/>
</dbReference>
<evidence type="ECO:0000256" key="8">
    <source>
        <dbReference type="RuleBase" id="RU003345"/>
    </source>
</evidence>
<keyword evidence="10" id="KW-0614">Plasmid</keyword>
<keyword evidence="3" id="KW-0521">NADP</keyword>
<geneLocation type="plasmid" evidence="11">
    <name>pemeittgr7c</name>
</geneLocation>
<name>A0A859QGJ4_9HYPH</name>
<gene>
    <name evidence="10" type="ORF">FKV68_31330</name>
</gene>
<keyword evidence="2" id="KW-0479">Metal-binding</keyword>
<evidence type="ECO:0000256" key="3">
    <source>
        <dbReference type="ARBA" id="ARBA00022857"/>
    </source>
</evidence>